<dbReference type="InterPro" id="IPR018289">
    <property type="entry name" value="MULE_transposase_dom"/>
</dbReference>
<feature type="domain" description="MULE transposase" evidence="1">
    <location>
        <begin position="116"/>
        <end position="210"/>
    </location>
</feature>
<reference evidence="2 3" key="1">
    <citation type="journal article" date="2023" name="G3 (Bethesda)">
        <title>A haplotype-resolved chromosome-scale genome for Quercus rubra L. provides insights into the genetics of adaptive traits for red oak species.</title>
        <authorList>
            <person name="Kapoor B."/>
            <person name="Jenkins J."/>
            <person name="Schmutz J."/>
            <person name="Zhebentyayeva T."/>
            <person name="Kuelheim C."/>
            <person name="Coggeshall M."/>
            <person name="Heim C."/>
            <person name="Lasky J.R."/>
            <person name="Leites L."/>
            <person name="Islam-Faridi N."/>
            <person name="Romero-Severson J."/>
            <person name="DeLeo V.L."/>
            <person name="Lucas S.M."/>
            <person name="Lazic D."/>
            <person name="Gailing O."/>
            <person name="Carlson J."/>
            <person name="Staton M."/>
        </authorList>
    </citation>
    <scope>NUCLEOTIDE SEQUENCE [LARGE SCALE GENOMIC DNA]</scope>
    <source>
        <strain evidence="2">Pseudo-F2</strain>
    </source>
</reference>
<evidence type="ECO:0000259" key="1">
    <source>
        <dbReference type="Pfam" id="PF10551"/>
    </source>
</evidence>
<sequence>MLPSQRIITDVQAIEIELADNSGIPPKLAHELMSRQVGGRENLGFTKQDHKNYLRTKRKRDLQQGEVGGLLNYFLSQVSENPSFFFRVQLDVEDQITNIFWADAKRIFDYGIYGDVVFFDTTYRTNKECRPFGAFVGVNHHYQLVLFGAALLYDETSQSFEWLFHTFFECMSGKKPKTIFTDRDPAMAKEISLVMLETYHRLCLWHIYQNALKNLNHLFKSQKTFNADFRSCIYDGEYEEEFISAWENMLEKYDLQENEWLQDLFKVREKWAMVYGRNTFSAGKKSTQLSESFNSLLKDYLKSDLDIVQFFKHFQRAVDDVRYNEVCANYDMSQKIPTLKVNVP</sequence>
<dbReference type="AlphaFoldDB" id="A0AAN7G2B6"/>
<evidence type="ECO:0000313" key="3">
    <source>
        <dbReference type="Proteomes" id="UP001324115"/>
    </source>
</evidence>
<name>A0AAN7G2B6_QUERU</name>
<dbReference type="Proteomes" id="UP001324115">
    <property type="component" value="Unassembled WGS sequence"/>
</dbReference>
<gene>
    <name evidence="2" type="ORF">RGQ29_010386</name>
</gene>
<protein>
    <recommendedName>
        <fullName evidence="1">MULE transposase domain-containing protein</fullName>
    </recommendedName>
</protein>
<accession>A0AAN7G2B6</accession>
<dbReference type="PANTHER" id="PTHR47718:SF2">
    <property type="entry name" value="PROTEIN FAR1-RELATED SEQUENCE 5-LIKE"/>
    <property type="match status" value="1"/>
</dbReference>
<proteinExistence type="predicted"/>
<dbReference type="Pfam" id="PF10551">
    <property type="entry name" value="MULE"/>
    <property type="match status" value="1"/>
</dbReference>
<comment type="caution">
    <text evidence="2">The sequence shown here is derived from an EMBL/GenBank/DDBJ whole genome shotgun (WGS) entry which is preliminary data.</text>
</comment>
<dbReference type="EMBL" id="JAXUIC010000002">
    <property type="protein sequence ID" value="KAK4600739.1"/>
    <property type="molecule type" value="Genomic_DNA"/>
</dbReference>
<evidence type="ECO:0000313" key="2">
    <source>
        <dbReference type="EMBL" id="KAK4600739.1"/>
    </source>
</evidence>
<organism evidence="2 3">
    <name type="scientific">Quercus rubra</name>
    <name type="common">Northern red oak</name>
    <name type="synonym">Quercus borealis</name>
    <dbReference type="NCBI Taxonomy" id="3512"/>
    <lineage>
        <taxon>Eukaryota</taxon>
        <taxon>Viridiplantae</taxon>
        <taxon>Streptophyta</taxon>
        <taxon>Embryophyta</taxon>
        <taxon>Tracheophyta</taxon>
        <taxon>Spermatophyta</taxon>
        <taxon>Magnoliopsida</taxon>
        <taxon>eudicotyledons</taxon>
        <taxon>Gunneridae</taxon>
        <taxon>Pentapetalae</taxon>
        <taxon>rosids</taxon>
        <taxon>fabids</taxon>
        <taxon>Fagales</taxon>
        <taxon>Fagaceae</taxon>
        <taxon>Quercus</taxon>
    </lineage>
</organism>
<keyword evidence="3" id="KW-1185">Reference proteome</keyword>
<dbReference type="PANTHER" id="PTHR47718">
    <property type="entry name" value="OS01G0519700 PROTEIN"/>
    <property type="match status" value="1"/>
</dbReference>